<dbReference type="InterPro" id="IPR029045">
    <property type="entry name" value="ClpP/crotonase-like_dom_sf"/>
</dbReference>
<gene>
    <name evidence="2" type="ORF">IZT61_11155</name>
</gene>
<keyword evidence="3" id="KW-1185">Reference proteome</keyword>
<organism evidence="2 3">
    <name type="scientific">Pedobacter endophyticus</name>
    <dbReference type="NCBI Taxonomy" id="2789740"/>
    <lineage>
        <taxon>Bacteria</taxon>
        <taxon>Pseudomonadati</taxon>
        <taxon>Bacteroidota</taxon>
        <taxon>Sphingobacteriia</taxon>
        <taxon>Sphingobacteriales</taxon>
        <taxon>Sphingobacteriaceae</taxon>
        <taxon>Pedobacter</taxon>
    </lineage>
</organism>
<protein>
    <recommendedName>
        <fullName evidence="1">Tail specific protease domain-containing protein</fullName>
    </recommendedName>
</protein>
<dbReference type="RefSeq" id="WP_196096989.1">
    <property type="nucleotide sequence ID" value="NZ_CP064939.1"/>
</dbReference>
<name>A0A7U3Q368_9SPHI</name>
<sequence>MAKYIFIILLVIGAKSYGQEQLNIADLDFLYQAIQKTPSYKDQLKNDDSYRRLYQDLRQNLKTDNDFEAYQKLAQLIYPVNDNHLGFYRNADSTYKFQYLKPKIDSAAIESKFKNYPVDSVEGIYTDYKGVNRYVVYKNELNSYYLQNLKFGAVEAILHKSLKNNFDVIRFVRSPGSYVLLRNVKFTNSRLIGLGYQKTAEKNYSVLVESNGNFEYKEVAENIGYLRLGSFSSSPANIKTATDFFNDVKPKILTKNLIVDVRNNGGGGYKTSKQFINFLKGFNGNVYILQNEYTVSNAEQFIIQLRGRKNVKTLGATTKGTITYGSNYGNAVLLPSKRFSFYPTDMNGNKQELHFESLGIEPDILLDPVSADWITQTIKLIK</sequence>
<feature type="domain" description="Tail specific protease" evidence="1">
    <location>
        <begin position="281"/>
        <end position="364"/>
    </location>
</feature>
<dbReference type="KEGG" id="pex:IZT61_11155"/>
<accession>A0A7U3Q368</accession>
<evidence type="ECO:0000313" key="3">
    <source>
        <dbReference type="Proteomes" id="UP000594759"/>
    </source>
</evidence>
<dbReference type="GO" id="GO:0006508">
    <property type="term" value="P:proteolysis"/>
    <property type="evidence" value="ECO:0007669"/>
    <property type="project" value="InterPro"/>
</dbReference>
<evidence type="ECO:0000259" key="1">
    <source>
        <dbReference type="Pfam" id="PF03572"/>
    </source>
</evidence>
<dbReference type="SUPFAM" id="SSF52096">
    <property type="entry name" value="ClpP/crotonase"/>
    <property type="match status" value="1"/>
</dbReference>
<feature type="domain" description="Tail specific protease" evidence="1">
    <location>
        <begin position="222"/>
        <end position="271"/>
    </location>
</feature>
<proteinExistence type="predicted"/>
<dbReference type="Proteomes" id="UP000594759">
    <property type="component" value="Chromosome"/>
</dbReference>
<dbReference type="InterPro" id="IPR005151">
    <property type="entry name" value="Tail-specific_protease"/>
</dbReference>
<dbReference type="EMBL" id="CP064939">
    <property type="protein sequence ID" value="QPH37674.1"/>
    <property type="molecule type" value="Genomic_DNA"/>
</dbReference>
<reference evidence="2 3" key="1">
    <citation type="submission" date="2020-11" db="EMBL/GenBank/DDBJ databases">
        <title>Pedobacter endophytica, an endophytic bacteria isolated form Carex pumila.</title>
        <authorList>
            <person name="Peng Y."/>
            <person name="Jiang L."/>
            <person name="Lee J."/>
        </authorList>
    </citation>
    <scope>NUCLEOTIDE SEQUENCE [LARGE SCALE GENOMIC DNA]</scope>
    <source>
        <strain evidence="2 3">JBR3-12</strain>
    </source>
</reference>
<evidence type="ECO:0000313" key="2">
    <source>
        <dbReference type="EMBL" id="QPH37674.1"/>
    </source>
</evidence>
<dbReference type="GO" id="GO:0008236">
    <property type="term" value="F:serine-type peptidase activity"/>
    <property type="evidence" value="ECO:0007669"/>
    <property type="project" value="InterPro"/>
</dbReference>
<dbReference type="Pfam" id="PF03572">
    <property type="entry name" value="Peptidase_S41"/>
    <property type="match status" value="2"/>
</dbReference>
<dbReference type="AlphaFoldDB" id="A0A7U3Q368"/>
<dbReference type="Gene3D" id="3.90.226.10">
    <property type="entry name" value="2-enoyl-CoA Hydratase, Chain A, domain 1"/>
    <property type="match status" value="2"/>
</dbReference>